<dbReference type="FunCoup" id="A0A672ZPQ0">
    <property type="interactions" value="11"/>
</dbReference>
<dbReference type="AlphaFoldDB" id="A0A672ZPQ0"/>
<evidence type="ECO:0000256" key="2">
    <source>
        <dbReference type="ARBA" id="ARBA00022475"/>
    </source>
</evidence>
<reference evidence="9" key="3">
    <citation type="submission" date="2025-09" db="UniProtKB">
        <authorList>
            <consortium name="Ensembl"/>
        </authorList>
    </citation>
    <scope>IDENTIFICATION</scope>
</reference>
<dbReference type="SMART" id="SM00408">
    <property type="entry name" value="IGc2"/>
    <property type="match status" value="2"/>
</dbReference>
<evidence type="ECO:0000256" key="1">
    <source>
        <dbReference type="ARBA" id="ARBA00004236"/>
    </source>
</evidence>
<keyword evidence="2" id="KW-1003">Cell membrane</keyword>
<dbReference type="Gene3D" id="2.60.40.10">
    <property type="entry name" value="Immunoglobulins"/>
    <property type="match status" value="3"/>
</dbReference>
<feature type="domain" description="Ig-like" evidence="8">
    <location>
        <begin position="249"/>
        <end position="356"/>
    </location>
</feature>
<dbReference type="InParanoid" id="A0A672ZPQ0"/>
<feature type="domain" description="Ig-like" evidence="8">
    <location>
        <begin position="97"/>
        <end position="247"/>
    </location>
</feature>
<evidence type="ECO:0000256" key="5">
    <source>
        <dbReference type="ARBA" id="ARBA00023136"/>
    </source>
</evidence>
<evidence type="ECO:0000313" key="10">
    <source>
        <dbReference type="Proteomes" id="UP000472271"/>
    </source>
</evidence>
<keyword evidence="7" id="KW-0325">Glycoprotein</keyword>
<dbReference type="InterPro" id="IPR052051">
    <property type="entry name" value="TCR_complex_component"/>
</dbReference>
<dbReference type="Pfam" id="PF07686">
    <property type="entry name" value="V-set"/>
    <property type="match status" value="2"/>
</dbReference>
<keyword evidence="5" id="KW-0472">Membrane</keyword>
<evidence type="ECO:0000256" key="3">
    <source>
        <dbReference type="ARBA" id="ARBA00022729"/>
    </source>
</evidence>
<keyword evidence="4" id="KW-0391">Immunity</keyword>
<dbReference type="GO" id="GO:0009617">
    <property type="term" value="P:response to bacterium"/>
    <property type="evidence" value="ECO:0007669"/>
    <property type="project" value="TreeGrafter"/>
</dbReference>
<comment type="subcellular location">
    <subcellularLocation>
        <location evidence="1">Cell membrane</location>
    </subcellularLocation>
</comment>
<dbReference type="InterPro" id="IPR003598">
    <property type="entry name" value="Ig_sub2"/>
</dbReference>
<accession>A0A672ZPQ0</accession>
<keyword evidence="6" id="KW-1015">Disulfide bond</keyword>
<dbReference type="SUPFAM" id="SSF48726">
    <property type="entry name" value="Immunoglobulin"/>
    <property type="match status" value="3"/>
</dbReference>
<protein>
    <recommendedName>
        <fullName evidence="8">Ig-like domain-containing protein</fullName>
    </recommendedName>
</protein>
<reference evidence="9" key="1">
    <citation type="submission" date="2019-06" db="EMBL/GenBank/DDBJ databases">
        <authorList>
            <consortium name="Wellcome Sanger Institute Data Sharing"/>
        </authorList>
    </citation>
    <scope>NUCLEOTIDE SEQUENCE [LARGE SCALE GENOMIC DNA]</scope>
</reference>
<dbReference type="InterPro" id="IPR007110">
    <property type="entry name" value="Ig-like_dom"/>
</dbReference>
<organism evidence="9 10">
    <name type="scientific">Sphaeramia orbicularis</name>
    <name type="common">orbiculate cardinalfish</name>
    <dbReference type="NCBI Taxonomy" id="375764"/>
    <lineage>
        <taxon>Eukaryota</taxon>
        <taxon>Metazoa</taxon>
        <taxon>Chordata</taxon>
        <taxon>Craniata</taxon>
        <taxon>Vertebrata</taxon>
        <taxon>Euteleostomi</taxon>
        <taxon>Actinopterygii</taxon>
        <taxon>Neopterygii</taxon>
        <taxon>Teleostei</taxon>
        <taxon>Neoteleostei</taxon>
        <taxon>Acanthomorphata</taxon>
        <taxon>Gobiaria</taxon>
        <taxon>Kurtiformes</taxon>
        <taxon>Apogonoidei</taxon>
        <taxon>Apogonidae</taxon>
        <taxon>Apogoninae</taxon>
        <taxon>Sphaeramia</taxon>
    </lineage>
</organism>
<dbReference type="PANTHER" id="PTHR19433">
    <property type="entry name" value="T-CELL RECEPTOR ALPHA CHAIN V REGION-RELATED"/>
    <property type="match status" value="1"/>
</dbReference>
<evidence type="ECO:0000256" key="6">
    <source>
        <dbReference type="ARBA" id="ARBA00023157"/>
    </source>
</evidence>
<name>A0A672ZPQ0_9TELE</name>
<dbReference type="SMART" id="SM00406">
    <property type="entry name" value="IGv"/>
    <property type="match status" value="2"/>
</dbReference>
<keyword evidence="10" id="KW-1185">Reference proteome</keyword>
<proteinExistence type="predicted"/>
<dbReference type="InterPro" id="IPR036179">
    <property type="entry name" value="Ig-like_dom_sf"/>
</dbReference>
<dbReference type="InterPro" id="IPR013106">
    <property type="entry name" value="Ig_V-set"/>
</dbReference>
<dbReference type="SMART" id="SM00409">
    <property type="entry name" value="IG"/>
    <property type="match status" value="3"/>
</dbReference>
<dbReference type="Ensembl" id="ENSSORT00005019365.1">
    <property type="protein sequence ID" value="ENSSORP00005018814.1"/>
    <property type="gene ID" value="ENSSORG00005009259.1"/>
</dbReference>
<dbReference type="GO" id="GO:0002376">
    <property type="term" value="P:immune system process"/>
    <property type="evidence" value="ECO:0007669"/>
    <property type="project" value="UniProtKB-KW"/>
</dbReference>
<dbReference type="InterPro" id="IPR003599">
    <property type="entry name" value="Ig_sub"/>
</dbReference>
<evidence type="ECO:0000259" key="8">
    <source>
        <dbReference type="PROSITE" id="PS50835"/>
    </source>
</evidence>
<dbReference type="InterPro" id="IPR013783">
    <property type="entry name" value="Ig-like_fold"/>
</dbReference>
<dbReference type="CDD" id="cd00099">
    <property type="entry name" value="IgV"/>
    <property type="match status" value="2"/>
</dbReference>
<evidence type="ECO:0000256" key="7">
    <source>
        <dbReference type="ARBA" id="ARBA00023180"/>
    </source>
</evidence>
<dbReference type="PANTHER" id="PTHR19433:SF111">
    <property type="entry name" value="T CELL RECEPTOR ALPHA VARIABLE 4"/>
    <property type="match status" value="1"/>
</dbReference>
<dbReference type="PROSITE" id="PS50835">
    <property type="entry name" value="IG_LIKE"/>
    <property type="match status" value="2"/>
</dbReference>
<dbReference type="GO" id="GO:0005886">
    <property type="term" value="C:plasma membrane"/>
    <property type="evidence" value="ECO:0007669"/>
    <property type="project" value="UniProtKB-SubCell"/>
</dbReference>
<sequence>MAIYFHFQWLIFGLFCCWSFCLVIVMFFSSALIEAADVPQSVSSIVVKLGDNVSLYCPASDEERVIYLYKQPLGRLMQTVAVGVYGKLTANELFNDPRFSVTKKDALVVFTIRNINKDDEATYFCKVGSFFHAMSFINGTFLAVEAASVQPGDPVTVQCSLPSEDKENTIQDPGEHSEHWFRSGEYQPGIIYTHRTRTEEPDKRKCIYSLSKTAQDSSNSGTYYCAVAACGQILFGGGTKVETDTIQRTDVSHPISPAVVELGDTVTFSCPVPATETYFYWHKQPLGCMIQTVAEGFYGQSVNDMFNNSRFLFTQNNSERVFTIINVTKEDEALYFCQSGSSYGQNFINSTFLTVTGKRSYFFYSIFTLLDRLETIRVSLATIYRIDVYCHCYRNNENPFSCSVSVLATNTKSAKRL</sequence>
<keyword evidence="3" id="KW-0732">Signal</keyword>
<evidence type="ECO:0000313" key="9">
    <source>
        <dbReference type="Ensembl" id="ENSSORP00005018814.1"/>
    </source>
</evidence>
<reference evidence="9" key="2">
    <citation type="submission" date="2025-08" db="UniProtKB">
        <authorList>
            <consortium name="Ensembl"/>
        </authorList>
    </citation>
    <scope>IDENTIFICATION</scope>
</reference>
<dbReference type="Proteomes" id="UP000472271">
    <property type="component" value="Chromosome 10"/>
</dbReference>
<evidence type="ECO:0000256" key="4">
    <source>
        <dbReference type="ARBA" id="ARBA00022859"/>
    </source>
</evidence>